<proteinExistence type="predicted"/>
<gene>
    <name evidence="2" type="ORF">QBC38DRAFT_485180</name>
</gene>
<protein>
    <submittedName>
        <fullName evidence="2">Uncharacterized protein</fullName>
    </submittedName>
</protein>
<organism evidence="2 3">
    <name type="scientific">Podospora fimiseda</name>
    <dbReference type="NCBI Taxonomy" id="252190"/>
    <lineage>
        <taxon>Eukaryota</taxon>
        <taxon>Fungi</taxon>
        <taxon>Dikarya</taxon>
        <taxon>Ascomycota</taxon>
        <taxon>Pezizomycotina</taxon>
        <taxon>Sordariomycetes</taxon>
        <taxon>Sordariomycetidae</taxon>
        <taxon>Sordariales</taxon>
        <taxon>Podosporaceae</taxon>
        <taxon>Podospora</taxon>
    </lineage>
</organism>
<accession>A0AAN7BJQ3</accession>
<feature type="region of interest" description="Disordered" evidence="1">
    <location>
        <begin position="238"/>
        <end position="257"/>
    </location>
</feature>
<keyword evidence="3" id="KW-1185">Reference proteome</keyword>
<reference evidence="2" key="1">
    <citation type="journal article" date="2023" name="Mol. Phylogenet. Evol.">
        <title>Genome-scale phylogeny and comparative genomics of the fungal order Sordariales.</title>
        <authorList>
            <person name="Hensen N."/>
            <person name="Bonometti L."/>
            <person name="Westerberg I."/>
            <person name="Brannstrom I.O."/>
            <person name="Guillou S."/>
            <person name="Cros-Aarteil S."/>
            <person name="Calhoun S."/>
            <person name="Haridas S."/>
            <person name="Kuo A."/>
            <person name="Mondo S."/>
            <person name="Pangilinan J."/>
            <person name="Riley R."/>
            <person name="LaButti K."/>
            <person name="Andreopoulos B."/>
            <person name="Lipzen A."/>
            <person name="Chen C."/>
            <person name="Yan M."/>
            <person name="Daum C."/>
            <person name="Ng V."/>
            <person name="Clum A."/>
            <person name="Steindorff A."/>
            <person name="Ohm R.A."/>
            <person name="Martin F."/>
            <person name="Silar P."/>
            <person name="Natvig D.O."/>
            <person name="Lalanne C."/>
            <person name="Gautier V."/>
            <person name="Ament-Velasquez S.L."/>
            <person name="Kruys A."/>
            <person name="Hutchinson M.I."/>
            <person name="Powell A.J."/>
            <person name="Barry K."/>
            <person name="Miller A.N."/>
            <person name="Grigoriev I.V."/>
            <person name="Debuchy R."/>
            <person name="Gladieux P."/>
            <person name="Hiltunen Thoren M."/>
            <person name="Johannesson H."/>
        </authorList>
    </citation>
    <scope>NUCLEOTIDE SEQUENCE</scope>
    <source>
        <strain evidence="2">CBS 990.96</strain>
    </source>
</reference>
<evidence type="ECO:0000313" key="2">
    <source>
        <dbReference type="EMBL" id="KAK4224547.1"/>
    </source>
</evidence>
<dbReference type="AlphaFoldDB" id="A0AAN7BJQ3"/>
<sequence>MIPRILRRFTQKFILQCRQVTTKTPGNPYPLIGALDYVPETPILPEDMPELRYLNPKTPSDDNSEAQPVRPGSKVQNFSRQHNVLFWTDAKPPRGQGKLNSHGFRIRYSKNHTFSNYDEEPLGYKPHPLTDKVLWRYLQKKKTPLWVYATAYLGPNNSIAVVRRKCAKKMKAALYFALAELGFDKNGRALKEGRKDVFQGTFFLTGYQPEKVMAAEFGVVVKDLAEVLRNEVILNMTTGRTPQRGGQGQSRFPNKRY</sequence>
<feature type="region of interest" description="Disordered" evidence="1">
    <location>
        <begin position="54"/>
        <end position="74"/>
    </location>
</feature>
<reference evidence="2" key="2">
    <citation type="submission" date="2023-05" db="EMBL/GenBank/DDBJ databases">
        <authorList>
            <consortium name="Lawrence Berkeley National Laboratory"/>
            <person name="Steindorff A."/>
            <person name="Hensen N."/>
            <person name="Bonometti L."/>
            <person name="Westerberg I."/>
            <person name="Brannstrom I.O."/>
            <person name="Guillou S."/>
            <person name="Cros-Aarteil S."/>
            <person name="Calhoun S."/>
            <person name="Haridas S."/>
            <person name="Kuo A."/>
            <person name="Mondo S."/>
            <person name="Pangilinan J."/>
            <person name="Riley R."/>
            <person name="Labutti K."/>
            <person name="Andreopoulos B."/>
            <person name="Lipzen A."/>
            <person name="Chen C."/>
            <person name="Yanf M."/>
            <person name="Daum C."/>
            <person name="Ng V."/>
            <person name="Clum A."/>
            <person name="Ohm R."/>
            <person name="Martin F."/>
            <person name="Silar P."/>
            <person name="Natvig D."/>
            <person name="Lalanne C."/>
            <person name="Gautier V."/>
            <person name="Ament-Velasquez S.L."/>
            <person name="Kruys A."/>
            <person name="Hutchinson M.I."/>
            <person name="Powell A.J."/>
            <person name="Barry K."/>
            <person name="Miller A.N."/>
            <person name="Grigoriev I.V."/>
            <person name="Debuchy R."/>
            <person name="Gladieux P."/>
            <person name="Thoren M.H."/>
            <person name="Johannesson H."/>
        </authorList>
    </citation>
    <scope>NUCLEOTIDE SEQUENCE</scope>
    <source>
        <strain evidence="2">CBS 990.96</strain>
    </source>
</reference>
<name>A0AAN7BJQ3_9PEZI</name>
<dbReference type="Proteomes" id="UP001301958">
    <property type="component" value="Unassembled WGS sequence"/>
</dbReference>
<dbReference type="EMBL" id="MU865389">
    <property type="protein sequence ID" value="KAK4224547.1"/>
    <property type="molecule type" value="Genomic_DNA"/>
</dbReference>
<evidence type="ECO:0000313" key="3">
    <source>
        <dbReference type="Proteomes" id="UP001301958"/>
    </source>
</evidence>
<comment type="caution">
    <text evidence="2">The sequence shown here is derived from an EMBL/GenBank/DDBJ whole genome shotgun (WGS) entry which is preliminary data.</text>
</comment>
<evidence type="ECO:0000256" key="1">
    <source>
        <dbReference type="SAM" id="MobiDB-lite"/>
    </source>
</evidence>